<comment type="caution">
    <text evidence="2">The sequence shown here is derived from an EMBL/GenBank/DDBJ whole genome shotgun (WGS) entry which is preliminary data.</text>
</comment>
<dbReference type="RefSeq" id="WP_184018529.1">
    <property type="nucleotide sequence ID" value="NZ_JACIJC010000003.1"/>
</dbReference>
<dbReference type="InterPro" id="IPR008807">
    <property type="entry name" value="ROS_MUCR"/>
</dbReference>
<reference evidence="2 3" key="1">
    <citation type="submission" date="2020-08" db="EMBL/GenBank/DDBJ databases">
        <title>Genomic Encyclopedia of Type Strains, Phase IV (KMG-IV): sequencing the most valuable type-strain genomes for metagenomic binning, comparative biology and taxonomic classification.</title>
        <authorList>
            <person name="Goeker M."/>
        </authorList>
    </citation>
    <scope>NUCLEOTIDE SEQUENCE [LARGE SCALE GENOMIC DNA]</scope>
    <source>
        <strain evidence="2 3">DSM 25079</strain>
    </source>
</reference>
<dbReference type="Proteomes" id="UP000549617">
    <property type="component" value="Unassembled WGS sequence"/>
</dbReference>
<organism evidence="2 3">
    <name type="scientific">Sphingobium boeckii</name>
    <dbReference type="NCBI Taxonomy" id="1082345"/>
    <lineage>
        <taxon>Bacteria</taxon>
        <taxon>Pseudomonadati</taxon>
        <taxon>Pseudomonadota</taxon>
        <taxon>Alphaproteobacteria</taxon>
        <taxon>Sphingomonadales</taxon>
        <taxon>Sphingomonadaceae</taxon>
        <taxon>Sphingobium</taxon>
    </lineage>
</organism>
<sequence>MTISSQESLLALTADIVTAHVAHNAVSVSDLAGMISTVHDALAGLGTPVSVPIAAQTPAVSIKASIRPDYLICLEDGLKLKMLKRHLRETYNMTPEQYRAKWKLPSDYPMVAPTYSEKRRALAVSIGLGTRTVRRNPKVVTKKPPKG</sequence>
<dbReference type="GO" id="GO:0006355">
    <property type="term" value="P:regulation of DNA-templated transcription"/>
    <property type="evidence" value="ECO:0007669"/>
    <property type="project" value="InterPro"/>
</dbReference>
<dbReference type="EMBL" id="JACIJC010000003">
    <property type="protein sequence ID" value="MBB5686316.1"/>
    <property type="molecule type" value="Genomic_DNA"/>
</dbReference>
<dbReference type="AlphaFoldDB" id="A0A7W9EG27"/>
<accession>A0A7W9EG27</accession>
<evidence type="ECO:0000313" key="2">
    <source>
        <dbReference type="EMBL" id="MBB5686316.1"/>
    </source>
</evidence>
<comment type="similarity">
    <text evidence="1">Belongs to the ros/MucR family.</text>
</comment>
<gene>
    <name evidence="2" type="ORF">FHS49_002332</name>
</gene>
<evidence type="ECO:0000313" key="3">
    <source>
        <dbReference type="Proteomes" id="UP000549617"/>
    </source>
</evidence>
<dbReference type="GO" id="GO:0003677">
    <property type="term" value="F:DNA binding"/>
    <property type="evidence" value="ECO:0007669"/>
    <property type="project" value="InterPro"/>
</dbReference>
<name>A0A7W9EG27_9SPHN</name>
<dbReference type="GO" id="GO:0008270">
    <property type="term" value="F:zinc ion binding"/>
    <property type="evidence" value="ECO:0007669"/>
    <property type="project" value="InterPro"/>
</dbReference>
<evidence type="ECO:0000256" key="1">
    <source>
        <dbReference type="ARBA" id="ARBA00007031"/>
    </source>
</evidence>
<dbReference type="Pfam" id="PF05443">
    <property type="entry name" value="ROS_MUCR"/>
    <property type="match status" value="1"/>
</dbReference>
<proteinExistence type="inferred from homology"/>
<dbReference type="Gene3D" id="1.10.10.1550">
    <property type="entry name" value="ROS/MUCR transcriptional regulator protein"/>
    <property type="match status" value="1"/>
</dbReference>
<dbReference type="InterPro" id="IPR041920">
    <property type="entry name" value="ROS/MUCR_sf"/>
</dbReference>
<keyword evidence="3" id="KW-1185">Reference proteome</keyword>
<protein>
    <submittedName>
        <fullName evidence="2">Putative transcriptional regulator</fullName>
    </submittedName>
</protein>